<sequence>MSCYSEEYPNGPSCLGLDLHIENSMDILSFEFPSVRADVENYQSCSEGSSVKEPWISPDGHPENIYYNITESTQMKEFYPLECITLSAPPVPEEELCIKPEMEETIEKEIDGMSVKFAVSFSLLNGEEDPWFPVGDDLYEGRELEKLVCEVMEFNPFSQ</sequence>
<reference evidence="1 2" key="1">
    <citation type="journal article" date="2017" name="Mol. Ecol.">
        <title>Comparative and population genomic landscape of Phellinus noxius: A hypervariable fungus causing root rot in trees.</title>
        <authorList>
            <person name="Chung C.L."/>
            <person name="Lee T.J."/>
            <person name="Akiba M."/>
            <person name="Lee H.H."/>
            <person name="Kuo T.H."/>
            <person name="Liu D."/>
            <person name="Ke H.M."/>
            <person name="Yokoi T."/>
            <person name="Roa M.B."/>
            <person name="Lu M.J."/>
            <person name="Chang Y.Y."/>
            <person name="Ann P.J."/>
            <person name="Tsai J.N."/>
            <person name="Chen C.Y."/>
            <person name="Tzean S.S."/>
            <person name="Ota Y."/>
            <person name="Hattori T."/>
            <person name="Sahashi N."/>
            <person name="Liou R.F."/>
            <person name="Kikuchi T."/>
            <person name="Tsai I.J."/>
        </authorList>
    </citation>
    <scope>NUCLEOTIDE SEQUENCE [LARGE SCALE GENOMIC DNA]</scope>
    <source>
        <strain evidence="1 2">FFPRI411160</strain>
    </source>
</reference>
<accession>A0A286UUC1</accession>
<keyword evidence="2" id="KW-1185">Reference proteome</keyword>
<dbReference type="Proteomes" id="UP000217199">
    <property type="component" value="Unassembled WGS sequence"/>
</dbReference>
<dbReference type="AlphaFoldDB" id="A0A286UUC1"/>
<gene>
    <name evidence="1" type="ORF">PNOK_0023200</name>
</gene>
<proteinExistence type="predicted"/>
<dbReference type="InParanoid" id="A0A286UUC1"/>
<name>A0A286UUC1_9AGAM</name>
<evidence type="ECO:0000313" key="2">
    <source>
        <dbReference type="Proteomes" id="UP000217199"/>
    </source>
</evidence>
<protein>
    <submittedName>
        <fullName evidence="1">Uncharacterized protein</fullName>
    </submittedName>
</protein>
<dbReference type="EMBL" id="NBII01000001">
    <property type="protein sequence ID" value="PAV23164.1"/>
    <property type="molecule type" value="Genomic_DNA"/>
</dbReference>
<organism evidence="1 2">
    <name type="scientific">Pyrrhoderma noxium</name>
    <dbReference type="NCBI Taxonomy" id="2282107"/>
    <lineage>
        <taxon>Eukaryota</taxon>
        <taxon>Fungi</taxon>
        <taxon>Dikarya</taxon>
        <taxon>Basidiomycota</taxon>
        <taxon>Agaricomycotina</taxon>
        <taxon>Agaricomycetes</taxon>
        <taxon>Hymenochaetales</taxon>
        <taxon>Hymenochaetaceae</taxon>
        <taxon>Pyrrhoderma</taxon>
    </lineage>
</organism>
<comment type="caution">
    <text evidence="1">The sequence shown here is derived from an EMBL/GenBank/DDBJ whole genome shotgun (WGS) entry which is preliminary data.</text>
</comment>
<evidence type="ECO:0000313" key="1">
    <source>
        <dbReference type="EMBL" id="PAV23164.1"/>
    </source>
</evidence>